<dbReference type="Pfam" id="PF00107">
    <property type="entry name" value="ADH_zinc_N"/>
    <property type="match status" value="1"/>
</dbReference>
<reference evidence="3 4" key="1">
    <citation type="submission" date="2016-10" db="EMBL/GenBank/DDBJ databases">
        <authorList>
            <person name="de Groot N.N."/>
        </authorList>
    </citation>
    <scope>NUCLEOTIDE SEQUENCE [LARGE SCALE GENOMIC DNA]</scope>
    <source>
        <strain evidence="3 4">OK461</strain>
    </source>
</reference>
<dbReference type="InterPro" id="IPR013149">
    <property type="entry name" value="ADH-like_C"/>
</dbReference>
<evidence type="ECO:0000313" key="4">
    <source>
        <dbReference type="Proteomes" id="UP000181942"/>
    </source>
</evidence>
<dbReference type="AlphaFoldDB" id="A0A1I2WU05"/>
<evidence type="ECO:0000313" key="3">
    <source>
        <dbReference type="EMBL" id="SFH04824.1"/>
    </source>
</evidence>
<feature type="region of interest" description="Disordered" evidence="1">
    <location>
        <begin position="1"/>
        <end position="23"/>
    </location>
</feature>
<organism evidence="3 4">
    <name type="scientific">Streptomyces mirabilis</name>
    <dbReference type="NCBI Taxonomy" id="68239"/>
    <lineage>
        <taxon>Bacteria</taxon>
        <taxon>Bacillati</taxon>
        <taxon>Actinomycetota</taxon>
        <taxon>Actinomycetes</taxon>
        <taxon>Kitasatosporales</taxon>
        <taxon>Streptomycetaceae</taxon>
        <taxon>Streptomyces</taxon>
    </lineage>
</organism>
<dbReference type="RefSeq" id="WP_075033429.1">
    <property type="nucleotide sequence ID" value="NZ_FONR01000040.1"/>
</dbReference>
<dbReference type="Proteomes" id="UP000181942">
    <property type="component" value="Unassembled WGS sequence"/>
</dbReference>
<dbReference type="InterPro" id="IPR052711">
    <property type="entry name" value="Zinc_ADH-like"/>
</dbReference>
<dbReference type="GO" id="GO:0016491">
    <property type="term" value="F:oxidoreductase activity"/>
    <property type="evidence" value="ECO:0007669"/>
    <property type="project" value="InterPro"/>
</dbReference>
<dbReference type="SMART" id="SM00829">
    <property type="entry name" value="PKS_ER"/>
    <property type="match status" value="1"/>
</dbReference>
<dbReference type="SUPFAM" id="SSF50129">
    <property type="entry name" value="GroES-like"/>
    <property type="match status" value="1"/>
</dbReference>
<dbReference type="Gene3D" id="3.90.180.10">
    <property type="entry name" value="Medium-chain alcohol dehydrogenases, catalytic domain"/>
    <property type="match status" value="1"/>
</dbReference>
<sequence length="326" mass="34346">MRIYRMSEAGQSTLVEEPTPTPGTSQVLIRVHASSLNARDLFMLDGRYPVPQGRVPLSDAAGVVEATGPGVTRWEVGDRVVNSFNPLWFGGPQRTPGQHYHTDLDGWLAEYVVIDEQRLVPVPAHLDFTEAATLPCAAATAYTALEGVGPGDTVLIQGSGGVSLFALQLAHAAGARVIATTSSENKAARLRELGASDVINYVDRPGWGAAVRELTDGQGADIIVEVGGAGTIAQSIKAVAYRGTISLVGHVAHGTTGMNLLDFTYSGATLRAIGGGSRSDLEDMNRVIAAHQLHPVIDRVFPFEEALDAAAHLGSGTHFGKVVITH</sequence>
<dbReference type="InterPro" id="IPR013154">
    <property type="entry name" value="ADH-like_N"/>
</dbReference>
<dbReference type="Pfam" id="PF08240">
    <property type="entry name" value="ADH_N"/>
    <property type="match status" value="1"/>
</dbReference>
<dbReference type="InterPro" id="IPR020843">
    <property type="entry name" value="ER"/>
</dbReference>
<dbReference type="EMBL" id="FONR01000040">
    <property type="protein sequence ID" value="SFH04824.1"/>
    <property type="molecule type" value="Genomic_DNA"/>
</dbReference>
<evidence type="ECO:0000256" key="1">
    <source>
        <dbReference type="SAM" id="MobiDB-lite"/>
    </source>
</evidence>
<dbReference type="InterPro" id="IPR036291">
    <property type="entry name" value="NAD(P)-bd_dom_sf"/>
</dbReference>
<dbReference type="Gene3D" id="3.40.50.720">
    <property type="entry name" value="NAD(P)-binding Rossmann-like Domain"/>
    <property type="match status" value="1"/>
</dbReference>
<feature type="domain" description="Enoyl reductase (ER)" evidence="2">
    <location>
        <begin position="10"/>
        <end position="324"/>
    </location>
</feature>
<protein>
    <submittedName>
        <fullName evidence="3">NADPH:quinone reductase</fullName>
    </submittedName>
</protein>
<dbReference type="OrthoDB" id="3175656at2"/>
<dbReference type="InterPro" id="IPR011032">
    <property type="entry name" value="GroES-like_sf"/>
</dbReference>
<evidence type="ECO:0000259" key="2">
    <source>
        <dbReference type="SMART" id="SM00829"/>
    </source>
</evidence>
<dbReference type="PANTHER" id="PTHR45033:SF2">
    <property type="entry name" value="ZINC-TYPE ALCOHOL DEHYDROGENASE-LIKE PROTEIN C1773.06C"/>
    <property type="match status" value="1"/>
</dbReference>
<dbReference type="CDD" id="cd08276">
    <property type="entry name" value="MDR7"/>
    <property type="match status" value="1"/>
</dbReference>
<dbReference type="PANTHER" id="PTHR45033">
    <property type="match status" value="1"/>
</dbReference>
<gene>
    <name evidence="3" type="ORF">SAMN02787118_14012</name>
</gene>
<proteinExistence type="predicted"/>
<accession>A0A1I2WU05</accession>
<name>A0A1I2WU05_9ACTN</name>
<dbReference type="SUPFAM" id="SSF51735">
    <property type="entry name" value="NAD(P)-binding Rossmann-fold domains"/>
    <property type="match status" value="1"/>
</dbReference>